<sequence>MSKEQDLQCSFCGRKKSETDLLIAGMDAHICDKCIEQAHGIVEEEVAEAKSTSLSNDLILKKPKEIKDFLDEYIIGQDQTKKAMSVAVYNHYKRLLQTKSDVNEVEIEKSNIVLVGDTGTGKTLVARTIAKMLNVPFSIVDATVLTQAGYVGEDVESILSRLLQAADYDVEKAEKGIVFIDEIDKIARKGDNPSITRDVSGEGVQQALLKLLEGTVVNVAPKGGRKHPEQKFIQVDTKDILFVAGGAFSGIDRIISKRLNRQAVGFGASLEDDKIDEENLLQYIIPSDLKSFGLIPEIIGRLPVLSYMNPLDAKTLRAILTEPKNSIIKQYTKLFSMDDVAFSIEEEALQYIVDKAVQYKLGARGLRSLCEAILTDAMFELPGSEIKELLVTKEYAEHKLTNTTLKKLKAAS</sequence>
<accession>A0A5S5DUM4</accession>
<keyword evidence="5 6" id="KW-0143">Chaperone</keyword>
<dbReference type="SUPFAM" id="SSF52540">
    <property type="entry name" value="P-loop containing nucleoside triphosphate hydrolases"/>
    <property type="match status" value="1"/>
</dbReference>
<dbReference type="Gene3D" id="6.20.220.10">
    <property type="entry name" value="ClpX chaperone, C4-type zinc finger domain"/>
    <property type="match status" value="1"/>
</dbReference>
<dbReference type="InterPro" id="IPR004487">
    <property type="entry name" value="Clp_protease_ATP-bd_su_ClpX"/>
</dbReference>
<dbReference type="Pfam" id="PF06689">
    <property type="entry name" value="zf-C4_ClpX"/>
    <property type="match status" value="1"/>
</dbReference>
<feature type="binding site" evidence="6 7">
    <location>
        <position position="12"/>
    </location>
    <ligand>
        <name>Zn(2+)</name>
        <dbReference type="ChEBI" id="CHEBI:29105"/>
    </ligand>
</feature>
<dbReference type="FunFam" id="1.10.8.60:FF:000002">
    <property type="entry name" value="ATP-dependent Clp protease ATP-binding subunit ClpX"/>
    <property type="match status" value="1"/>
</dbReference>
<feature type="binding site" evidence="6 7">
    <location>
        <position position="31"/>
    </location>
    <ligand>
        <name>Zn(2+)</name>
        <dbReference type="ChEBI" id="CHEBI:29105"/>
    </ligand>
</feature>
<evidence type="ECO:0000256" key="4">
    <source>
        <dbReference type="ARBA" id="ARBA00022840"/>
    </source>
</evidence>
<dbReference type="GO" id="GO:0051603">
    <property type="term" value="P:proteolysis involved in protein catabolic process"/>
    <property type="evidence" value="ECO:0007669"/>
    <property type="project" value="TreeGrafter"/>
</dbReference>
<dbReference type="NCBIfam" id="TIGR00382">
    <property type="entry name" value="clpX"/>
    <property type="match status" value="1"/>
</dbReference>
<keyword evidence="2 6" id="KW-0547">Nucleotide-binding</keyword>
<dbReference type="GO" id="GO:0008270">
    <property type="term" value="F:zinc ion binding"/>
    <property type="evidence" value="ECO:0007669"/>
    <property type="project" value="UniProtKB-UniRule"/>
</dbReference>
<dbReference type="InterPro" id="IPR038366">
    <property type="entry name" value="Znf_CppX_C4_sf"/>
</dbReference>
<dbReference type="GO" id="GO:0016887">
    <property type="term" value="F:ATP hydrolysis activity"/>
    <property type="evidence" value="ECO:0007669"/>
    <property type="project" value="InterPro"/>
</dbReference>
<dbReference type="FunFam" id="3.40.50.300:FF:000005">
    <property type="entry name" value="ATP-dependent Clp protease ATP-binding subunit ClpX"/>
    <property type="match status" value="1"/>
</dbReference>
<comment type="similarity">
    <text evidence="6 7">Belongs to the ClpX chaperone family.</text>
</comment>
<dbReference type="AlphaFoldDB" id="A0A5S5DUM4"/>
<keyword evidence="10" id="KW-1185">Reference proteome</keyword>
<dbReference type="HAMAP" id="MF_00175">
    <property type="entry name" value="ClpX"/>
    <property type="match status" value="1"/>
</dbReference>
<keyword evidence="1 6" id="KW-0479">Metal-binding</keyword>
<evidence type="ECO:0000259" key="8">
    <source>
        <dbReference type="PROSITE" id="PS51902"/>
    </source>
</evidence>
<dbReference type="OrthoDB" id="9804062at2"/>
<dbReference type="Pfam" id="PF10431">
    <property type="entry name" value="ClpB_D2-small"/>
    <property type="match status" value="1"/>
</dbReference>
<evidence type="ECO:0000256" key="7">
    <source>
        <dbReference type="PROSITE-ProRule" id="PRU01250"/>
    </source>
</evidence>
<dbReference type="Gene3D" id="1.10.8.60">
    <property type="match status" value="1"/>
</dbReference>
<dbReference type="InterPro" id="IPR050052">
    <property type="entry name" value="ATP-dep_Clp_protease_ClpX"/>
</dbReference>
<dbReference type="CDD" id="cd19497">
    <property type="entry name" value="RecA-like_ClpX"/>
    <property type="match status" value="1"/>
</dbReference>
<dbReference type="SMART" id="SM01086">
    <property type="entry name" value="ClpB_D2-small"/>
    <property type="match status" value="1"/>
</dbReference>
<keyword evidence="9" id="KW-0378">Hydrolase</keyword>
<comment type="caution">
    <text evidence="9">The sequence shown here is derived from an EMBL/GenBank/DDBJ whole genome shotgun (WGS) entry which is preliminary data.</text>
</comment>
<dbReference type="InterPro" id="IPR025662">
    <property type="entry name" value="Sigma_54_int_dom_ATP-bd_1"/>
</dbReference>
<dbReference type="InterPro" id="IPR019489">
    <property type="entry name" value="Clp_ATPase_C"/>
</dbReference>
<evidence type="ECO:0000256" key="3">
    <source>
        <dbReference type="ARBA" id="ARBA00022833"/>
    </source>
</evidence>
<dbReference type="GO" id="GO:0008233">
    <property type="term" value="F:peptidase activity"/>
    <property type="evidence" value="ECO:0007669"/>
    <property type="project" value="UniProtKB-KW"/>
</dbReference>
<protein>
    <recommendedName>
        <fullName evidence="6">ATP-dependent Clp protease ATP-binding subunit ClpX</fullName>
    </recommendedName>
</protein>
<keyword evidence="4 6" id="KW-0067">ATP-binding</keyword>
<feature type="binding site" evidence="6 7">
    <location>
        <position position="9"/>
    </location>
    <ligand>
        <name>Zn(2+)</name>
        <dbReference type="ChEBI" id="CHEBI:29105"/>
    </ligand>
</feature>
<dbReference type="NCBIfam" id="NF003745">
    <property type="entry name" value="PRK05342.1"/>
    <property type="match status" value="1"/>
</dbReference>
<dbReference type="InterPro" id="IPR059188">
    <property type="entry name" value="Znf_CLPX-like"/>
</dbReference>
<dbReference type="GO" id="GO:0140662">
    <property type="term" value="F:ATP-dependent protein folding chaperone"/>
    <property type="evidence" value="ECO:0007669"/>
    <property type="project" value="InterPro"/>
</dbReference>
<dbReference type="PANTHER" id="PTHR48102:SF7">
    <property type="entry name" value="ATP-DEPENDENT CLP PROTEASE ATP-BINDING SUBUNIT CLPX-LIKE, MITOCHONDRIAL"/>
    <property type="match status" value="1"/>
</dbReference>
<organism evidence="9 10">
    <name type="scientific">Tenacibaculum adriaticum</name>
    <dbReference type="NCBI Taxonomy" id="413713"/>
    <lineage>
        <taxon>Bacteria</taxon>
        <taxon>Pseudomonadati</taxon>
        <taxon>Bacteroidota</taxon>
        <taxon>Flavobacteriia</taxon>
        <taxon>Flavobacteriales</taxon>
        <taxon>Flavobacteriaceae</taxon>
        <taxon>Tenacibaculum</taxon>
    </lineage>
</organism>
<dbReference type="InterPro" id="IPR003959">
    <property type="entry name" value="ATPase_AAA_core"/>
</dbReference>
<keyword evidence="9" id="KW-0645">Protease</keyword>
<dbReference type="InterPro" id="IPR010603">
    <property type="entry name" value="Znf_CppX_C4"/>
</dbReference>
<evidence type="ECO:0000256" key="2">
    <source>
        <dbReference type="ARBA" id="ARBA00022741"/>
    </source>
</evidence>
<evidence type="ECO:0000313" key="9">
    <source>
        <dbReference type="EMBL" id="TYP99515.1"/>
    </source>
</evidence>
<proteinExistence type="inferred from homology"/>
<dbReference type="Pfam" id="PF07724">
    <property type="entry name" value="AAA_2"/>
    <property type="match status" value="1"/>
</dbReference>
<dbReference type="PROSITE" id="PS51902">
    <property type="entry name" value="CLPX_ZB"/>
    <property type="match status" value="1"/>
</dbReference>
<dbReference type="PANTHER" id="PTHR48102">
    <property type="entry name" value="ATP-DEPENDENT CLP PROTEASE ATP-BINDING SUBUNIT CLPX-LIKE, MITOCHONDRIAL-RELATED"/>
    <property type="match status" value="1"/>
</dbReference>
<dbReference type="Proteomes" id="UP000323136">
    <property type="component" value="Unassembled WGS sequence"/>
</dbReference>
<evidence type="ECO:0000256" key="6">
    <source>
        <dbReference type="HAMAP-Rule" id="MF_00175"/>
    </source>
</evidence>
<reference evidence="9 10" key="1">
    <citation type="submission" date="2019-07" db="EMBL/GenBank/DDBJ databases">
        <title>Genomic Encyclopedia of Type Strains, Phase IV (KMG-IV): sequencing the most valuable type-strain genomes for metagenomic binning, comparative biology and taxonomic classification.</title>
        <authorList>
            <person name="Goeker M."/>
        </authorList>
    </citation>
    <scope>NUCLEOTIDE SEQUENCE [LARGE SCALE GENOMIC DNA]</scope>
    <source>
        <strain evidence="9 10">DSM 18961</strain>
    </source>
</reference>
<evidence type="ECO:0000313" key="10">
    <source>
        <dbReference type="Proteomes" id="UP000323136"/>
    </source>
</evidence>
<dbReference type="InterPro" id="IPR046425">
    <property type="entry name" value="ClpX_bact"/>
</dbReference>
<dbReference type="Gene3D" id="3.40.50.300">
    <property type="entry name" value="P-loop containing nucleotide triphosphate hydrolases"/>
    <property type="match status" value="1"/>
</dbReference>
<dbReference type="GO" id="GO:0051082">
    <property type="term" value="F:unfolded protein binding"/>
    <property type="evidence" value="ECO:0007669"/>
    <property type="project" value="UniProtKB-UniRule"/>
</dbReference>
<dbReference type="EMBL" id="VNIA01000001">
    <property type="protein sequence ID" value="TYP99515.1"/>
    <property type="molecule type" value="Genomic_DNA"/>
</dbReference>
<dbReference type="GO" id="GO:0005524">
    <property type="term" value="F:ATP binding"/>
    <property type="evidence" value="ECO:0007669"/>
    <property type="project" value="UniProtKB-UniRule"/>
</dbReference>
<dbReference type="InterPro" id="IPR003593">
    <property type="entry name" value="AAA+_ATPase"/>
</dbReference>
<gene>
    <name evidence="6" type="primary">clpX</name>
    <name evidence="9" type="ORF">C7447_101115</name>
</gene>
<name>A0A5S5DUM4_9FLAO</name>
<dbReference type="GO" id="GO:0009376">
    <property type="term" value="C:HslUV protease complex"/>
    <property type="evidence" value="ECO:0007669"/>
    <property type="project" value="TreeGrafter"/>
</dbReference>
<keyword evidence="3 6" id="KW-0862">Zinc</keyword>
<dbReference type="SUPFAM" id="SSF57716">
    <property type="entry name" value="Glucocorticoid receptor-like (DNA-binding domain)"/>
    <property type="match status" value="1"/>
</dbReference>
<dbReference type="InterPro" id="IPR027417">
    <property type="entry name" value="P-loop_NTPase"/>
</dbReference>
<dbReference type="SMART" id="SM00994">
    <property type="entry name" value="zf-C4_ClpX"/>
    <property type="match status" value="1"/>
</dbReference>
<dbReference type="GO" id="GO:0051301">
    <property type="term" value="P:cell division"/>
    <property type="evidence" value="ECO:0007669"/>
    <property type="project" value="TreeGrafter"/>
</dbReference>
<comment type="subunit">
    <text evidence="6">Component of the ClpX-ClpP complex. Forms a hexameric ring that, in the presence of ATP, binds to fourteen ClpP subunits assembled into a disk-like structure with a central cavity, resembling the structure of eukaryotic proteasomes.</text>
</comment>
<feature type="domain" description="ClpX-type ZB" evidence="8">
    <location>
        <begin position="1"/>
        <end position="50"/>
    </location>
</feature>
<comment type="function">
    <text evidence="6">ATP-dependent specificity component of the Clp protease. It directs the protease to specific substrates. Can perform chaperone functions in the absence of ClpP.</text>
</comment>
<dbReference type="GO" id="GO:0046983">
    <property type="term" value="F:protein dimerization activity"/>
    <property type="evidence" value="ECO:0007669"/>
    <property type="project" value="UniProtKB-UniRule"/>
</dbReference>
<dbReference type="RefSeq" id="WP_148868236.1">
    <property type="nucleotide sequence ID" value="NZ_VNIA01000001.1"/>
</dbReference>
<dbReference type="PROSITE" id="PS00675">
    <property type="entry name" value="SIGMA54_INTERACT_1"/>
    <property type="match status" value="1"/>
</dbReference>
<evidence type="ECO:0000256" key="1">
    <source>
        <dbReference type="ARBA" id="ARBA00022723"/>
    </source>
</evidence>
<dbReference type="SMART" id="SM00382">
    <property type="entry name" value="AAA"/>
    <property type="match status" value="1"/>
</dbReference>
<feature type="binding site" evidence="6 7">
    <location>
        <position position="34"/>
    </location>
    <ligand>
        <name>Zn(2+)</name>
        <dbReference type="ChEBI" id="CHEBI:29105"/>
    </ligand>
</feature>
<evidence type="ECO:0000256" key="5">
    <source>
        <dbReference type="ARBA" id="ARBA00023186"/>
    </source>
</evidence>
<comment type="caution">
    <text evidence="6">Lacks conserved residue(s) required for the propagation of feature annotation.</text>
</comment>